<feature type="compositionally biased region" description="Basic and acidic residues" evidence="3">
    <location>
        <begin position="362"/>
        <end position="374"/>
    </location>
</feature>
<feature type="compositionally biased region" description="Polar residues" evidence="3">
    <location>
        <begin position="415"/>
        <end position="424"/>
    </location>
</feature>
<dbReference type="PANTHER" id="PTHR23110">
    <property type="entry name" value="BTB DOMAIN TRANSCRIPTION FACTOR"/>
    <property type="match status" value="1"/>
</dbReference>
<dbReference type="InterPro" id="IPR011333">
    <property type="entry name" value="SKP1/BTB/POZ_sf"/>
</dbReference>
<reference evidence="6 7" key="1">
    <citation type="journal article" date="2018" name="Nat. Ecol. Evol.">
        <title>Genomic signatures of mitonuclear coevolution across populations of Tigriopus californicus.</title>
        <authorList>
            <person name="Barreto F.S."/>
            <person name="Watson E.T."/>
            <person name="Lima T.G."/>
            <person name="Willett C.S."/>
            <person name="Edmands S."/>
            <person name="Li W."/>
            <person name="Burton R.S."/>
        </authorList>
    </citation>
    <scope>NUCLEOTIDE SEQUENCE [LARGE SCALE GENOMIC DNA]</scope>
    <source>
        <strain evidence="6 7">San Diego</strain>
    </source>
</reference>
<feature type="compositionally biased region" description="Basic and acidic residues" evidence="3">
    <location>
        <begin position="164"/>
        <end position="173"/>
    </location>
</feature>
<dbReference type="EMBL" id="VCGU01000459">
    <property type="protein sequence ID" value="TRY61992.1"/>
    <property type="molecule type" value="Genomic_DNA"/>
</dbReference>
<dbReference type="Proteomes" id="UP000318571">
    <property type="component" value="Chromosome 8"/>
</dbReference>
<feature type="domain" description="C2H2-type" evidence="5">
    <location>
        <begin position="529"/>
        <end position="559"/>
    </location>
</feature>
<dbReference type="PROSITE" id="PS50097">
    <property type="entry name" value="BTB"/>
    <property type="match status" value="1"/>
</dbReference>
<feature type="compositionally biased region" description="Polar residues" evidence="3">
    <location>
        <begin position="128"/>
        <end position="146"/>
    </location>
</feature>
<dbReference type="GO" id="GO:0048666">
    <property type="term" value="P:neuron development"/>
    <property type="evidence" value="ECO:0007669"/>
    <property type="project" value="UniProtKB-ARBA"/>
</dbReference>
<accession>A0A553N991</accession>
<feature type="region of interest" description="Disordered" evidence="3">
    <location>
        <begin position="562"/>
        <end position="627"/>
    </location>
</feature>
<proteinExistence type="predicted"/>
<feature type="compositionally biased region" description="Low complexity" evidence="3">
    <location>
        <begin position="599"/>
        <end position="608"/>
    </location>
</feature>
<feature type="compositionally biased region" description="Basic and acidic residues" evidence="3">
    <location>
        <begin position="305"/>
        <end position="326"/>
    </location>
</feature>
<dbReference type="SMART" id="SM00225">
    <property type="entry name" value="BTB"/>
    <property type="match status" value="1"/>
</dbReference>
<protein>
    <recommendedName>
        <fullName evidence="8">BTB domain-containing protein</fullName>
    </recommendedName>
</protein>
<evidence type="ECO:0000256" key="1">
    <source>
        <dbReference type="ARBA" id="ARBA00023242"/>
    </source>
</evidence>
<dbReference type="STRING" id="6832.A0A553N991"/>
<evidence type="ECO:0000313" key="6">
    <source>
        <dbReference type="EMBL" id="TRY61992.1"/>
    </source>
</evidence>
<evidence type="ECO:0000256" key="3">
    <source>
        <dbReference type="SAM" id="MobiDB-lite"/>
    </source>
</evidence>
<dbReference type="AlphaFoldDB" id="A0A553N991"/>
<feature type="region of interest" description="Disordered" evidence="3">
    <location>
        <begin position="122"/>
        <end position="426"/>
    </location>
</feature>
<dbReference type="InterPro" id="IPR000210">
    <property type="entry name" value="BTB/POZ_dom"/>
</dbReference>
<organism evidence="6 7">
    <name type="scientific">Tigriopus californicus</name>
    <name type="common">Marine copepod</name>
    <dbReference type="NCBI Taxonomy" id="6832"/>
    <lineage>
        <taxon>Eukaryota</taxon>
        <taxon>Metazoa</taxon>
        <taxon>Ecdysozoa</taxon>
        <taxon>Arthropoda</taxon>
        <taxon>Crustacea</taxon>
        <taxon>Multicrustacea</taxon>
        <taxon>Hexanauplia</taxon>
        <taxon>Copepoda</taxon>
        <taxon>Harpacticoida</taxon>
        <taxon>Harpacticidae</taxon>
        <taxon>Tigriopus</taxon>
    </lineage>
</organism>
<feature type="compositionally biased region" description="Low complexity" evidence="3">
    <location>
        <begin position="267"/>
        <end position="278"/>
    </location>
</feature>
<evidence type="ECO:0008006" key="8">
    <source>
        <dbReference type="Google" id="ProtNLM"/>
    </source>
</evidence>
<feature type="compositionally biased region" description="Basic and acidic residues" evidence="3">
    <location>
        <begin position="223"/>
        <end position="232"/>
    </location>
</feature>
<dbReference type="PROSITE" id="PS50157">
    <property type="entry name" value="ZINC_FINGER_C2H2_2"/>
    <property type="match status" value="2"/>
</dbReference>
<dbReference type="Pfam" id="PF00096">
    <property type="entry name" value="zf-C2H2"/>
    <property type="match status" value="2"/>
</dbReference>
<keyword evidence="2" id="KW-0862">Zinc</keyword>
<dbReference type="Pfam" id="PF00651">
    <property type="entry name" value="BTB"/>
    <property type="match status" value="1"/>
</dbReference>
<feature type="domain" description="C2H2-type" evidence="5">
    <location>
        <begin position="501"/>
        <end position="529"/>
    </location>
</feature>
<dbReference type="GO" id="GO:0003006">
    <property type="term" value="P:developmental process involved in reproduction"/>
    <property type="evidence" value="ECO:0007669"/>
    <property type="project" value="UniProtKB-ARBA"/>
</dbReference>
<gene>
    <name evidence="6" type="ORF">TCAL_03712</name>
</gene>
<keyword evidence="2" id="KW-0479">Metal-binding</keyword>
<dbReference type="GO" id="GO:0005634">
    <property type="term" value="C:nucleus"/>
    <property type="evidence" value="ECO:0007669"/>
    <property type="project" value="TreeGrafter"/>
</dbReference>
<keyword evidence="7" id="KW-1185">Reference proteome</keyword>
<keyword evidence="1" id="KW-0539">Nucleus</keyword>
<feature type="compositionally biased region" description="Polar residues" evidence="3">
    <location>
        <begin position="327"/>
        <end position="348"/>
    </location>
</feature>
<dbReference type="GO" id="GO:0006357">
    <property type="term" value="P:regulation of transcription by RNA polymerase II"/>
    <property type="evidence" value="ECO:0007669"/>
    <property type="project" value="TreeGrafter"/>
</dbReference>
<dbReference type="OMA" id="ECTEGME"/>
<sequence>MGSEKYKLKWSRYESNILSAFHSLLESETLSDVTLFCEGQTFKAHRLVLAACSTHFESLFSQTPINAPSTNQFFVILDGTRADDLQILLHFMYRGEAYLHQDRINSVLRTAEALQVKGLSEGPRGIELNNQNAHGPGNNGRSWSPHPQQPFVGDSPHHQRHKKKDLDDHSQMRERHHGSPPPSMHSSTGEGMAQSYYAPPPITREPFPMYSGSIRSTSSYSRTSRDDHRDQPARFSPLPHNRSKSPGPPPPPGRYPLEKFNSPPHGPSGLLPSSSVDLPSKEERDTTPISVVSAPEIYEGRSISRGHDSDRPPSNKTDTHSPEYERQTPTMSSPLQKTGFPSDSTTDPASGAGPSGLLRSAFKTEEQNRLRRSSDPGAPGMNNEADAGDRATPSDDHRPKFPPEFRNVRDDLSRMATSSPQGRTNDMRMMEDDARTQAAATSLEQFRRLAQAQEHLMPRRVHQGGLSALVPGLTASDYMRFAMPVRDPDNGDPISGSGTKLKCPFCERTYGYETNLRAHIRQRHQGIRVSCPYCPRTFTRNNTVRRHVQREHRHLAGRIPTKFGSTRVMPDPITSGVGAGNNGGGALPHHAMPPSPLRSGSPIPTSSGVGSGPGSMDTSGMGKSPHP</sequence>
<dbReference type="GO" id="GO:0008270">
    <property type="term" value="F:zinc ion binding"/>
    <property type="evidence" value="ECO:0007669"/>
    <property type="project" value="UniProtKB-KW"/>
</dbReference>
<dbReference type="InterPro" id="IPR051095">
    <property type="entry name" value="Dros_DevTransReg"/>
</dbReference>
<evidence type="ECO:0000313" key="7">
    <source>
        <dbReference type="Proteomes" id="UP000318571"/>
    </source>
</evidence>
<evidence type="ECO:0000259" key="4">
    <source>
        <dbReference type="PROSITE" id="PS50097"/>
    </source>
</evidence>
<evidence type="ECO:0000256" key="2">
    <source>
        <dbReference type="PROSITE-ProRule" id="PRU00042"/>
    </source>
</evidence>
<dbReference type="GO" id="GO:0048513">
    <property type="term" value="P:animal organ development"/>
    <property type="evidence" value="ECO:0007669"/>
    <property type="project" value="UniProtKB-ARBA"/>
</dbReference>
<evidence type="ECO:0000259" key="5">
    <source>
        <dbReference type="PROSITE" id="PS50157"/>
    </source>
</evidence>
<dbReference type="InterPro" id="IPR036236">
    <property type="entry name" value="Znf_C2H2_sf"/>
</dbReference>
<name>A0A553N991_TIGCA</name>
<feature type="domain" description="BTB" evidence="4">
    <location>
        <begin position="31"/>
        <end position="101"/>
    </location>
</feature>
<dbReference type="Gene3D" id="3.30.710.10">
    <property type="entry name" value="Potassium Channel Kv1.1, Chain A"/>
    <property type="match status" value="1"/>
</dbReference>
<dbReference type="PANTHER" id="PTHR23110:SF94">
    <property type="entry name" value="ZINC FINGER PROTEIN CHINMO"/>
    <property type="match status" value="1"/>
</dbReference>
<comment type="caution">
    <text evidence="6">The sequence shown here is derived from an EMBL/GenBank/DDBJ whole genome shotgun (WGS) entry which is preliminary data.</text>
</comment>
<dbReference type="SUPFAM" id="SSF57667">
    <property type="entry name" value="beta-beta-alpha zinc fingers"/>
    <property type="match status" value="1"/>
</dbReference>
<dbReference type="SUPFAM" id="SSF54695">
    <property type="entry name" value="POZ domain"/>
    <property type="match status" value="1"/>
</dbReference>
<dbReference type="Gene3D" id="3.30.160.60">
    <property type="entry name" value="Classic Zinc Finger"/>
    <property type="match status" value="1"/>
</dbReference>
<feature type="compositionally biased region" description="Basic and acidic residues" evidence="3">
    <location>
        <begin position="387"/>
        <end position="413"/>
    </location>
</feature>
<feature type="compositionally biased region" description="Gly residues" evidence="3">
    <location>
        <begin position="577"/>
        <end position="586"/>
    </location>
</feature>
<dbReference type="CDD" id="cd18315">
    <property type="entry name" value="BTB_POZ_BAB-like"/>
    <property type="match status" value="1"/>
</dbReference>
<feature type="compositionally biased region" description="Low complexity" evidence="3">
    <location>
        <begin position="210"/>
        <end position="222"/>
    </location>
</feature>
<dbReference type="SMART" id="SM00355">
    <property type="entry name" value="ZnF_C2H2"/>
    <property type="match status" value="2"/>
</dbReference>
<dbReference type="PROSITE" id="PS00028">
    <property type="entry name" value="ZINC_FINGER_C2H2_1"/>
    <property type="match status" value="2"/>
</dbReference>
<dbReference type="InterPro" id="IPR013087">
    <property type="entry name" value="Znf_C2H2_type"/>
</dbReference>
<keyword evidence="2" id="KW-0863">Zinc-finger</keyword>